<evidence type="ECO:0000256" key="4">
    <source>
        <dbReference type="ARBA" id="ARBA00023136"/>
    </source>
</evidence>
<proteinExistence type="predicted"/>
<feature type="transmembrane region" description="Helical" evidence="6">
    <location>
        <begin position="238"/>
        <end position="257"/>
    </location>
</feature>
<keyword evidence="3 6" id="KW-1133">Transmembrane helix</keyword>
<feature type="transmembrane region" description="Helical" evidence="6">
    <location>
        <begin position="151"/>
        <end position="170"/>
    </location>
</feature>
<dbReference type="InterPro" id="IPR036259">
    <property type="entry name" value="MFS_trans_sf"/>
</dbReference>
<comment type="subcellular location">
    <subcellularLocation>
        <location evidence="1">Membrane</location>
        <topology evidence="1">Multi-pass membrane protein</topology>
    </subcellularLocation>
</comment>
<keyword evidence="2 6" id="KW-0812">Transmembrane</keyword>
<evidence type="ECO:0000256" key="1">
    <source>
        <dbReference type="ARBA" id="ARBA00004141"/>
    </source>
</evidence>
<feature type="transmembrane region" description="Helical" evidence="6">
    <location>
        <begin position="394"/>
        <end position="412"/>
    </location>
</feature>
<dbReference type="GO" id="GO:0022857">
    <property type="term" value="F:transmembrane transporter activity"/>
    <property type="evidence" value="ECO:0007669"/>
    <property type="project" value="InterPro"/>
</dbReference>
<reference evidence="9" key="1">
    <citation type="submission" date="2022-11" db="UniProtKB">
        <authorList>
            <consortium name="WormBaseParasite"/>
        </authorList>
    </citation>
    <scope>IDENTIFICATION</scope>
</reference>
<evidence type="ECO:0000259" key="7">
    <source>
        <dbReference type="PROSITE" id="PS50850"/>
    </source>
</evidence>
<feature type="domain" description="Major facilitator superfamily (MFS) profile" evidence="7">
    <location>
        <begin position="67"/>
        <end position="505"/>
    </location>
</feature>
<dbReference type="Pfam" id="PF07690">
    <property type="entry name" value="MFS_1"/>
    <property type="match status" value="1"/>
</dbReference>
<keyword evidence="8" id="KW-1185">Reference proteome</keyword>
<dbReference type="PROSITE" id="PS50850">
    <property type="entry name" value="MFS"/>
    <property type="match status" value="1"/>
</dbReference>
<dbReference type="CDD" id="cd17317">
    <property type="entry name" value="MFS_SLC22"/>
    <property type="match status" value="1"/>
</dbReference>
<feature type="transmembrane region" description="Helical" evidence="6">
    <location>
        <begin position="448"/>
        <end position="468"/>
    </location>
</feature>
<evidence type="ECO:0000256" key="2">
    <source>
        <dbReference type="ARBA" id="ARBA00022692"/>
    </source>
</evidence>
<feature type="compositionally biased region" description="Low complexity" evidence="5">
    <location>
        <begin position="1"/>
        <end position="12"/>
    </location>
</feature>
<feature type="transmembrane region" description="Helical" evidence="6">
    <location>
        <begin position="366"/>
        <end position="387"/>
    </location>
</feature>
<feature type="transmembrane region" description="Helical" evidence="6">
    <location>
        <begin position="418"/>
        <end position="441"/>
    </location>
</feature>
<feature type="transmembrane region" description="Helical" evidence="6">
    <location>
        <begin position="209"/>
        <end position="232"/>
    </location>
</feature>
<feature type="transmembrane region" description="Helical" evidence="6">
    <location>
        <begin position="124"/>
        <end position="144"/>
    </location>
</feature>
<evidence type="ECO:0000313" key="8">
    <source>
        <dbReference type="Proteomes" id="UP000887574"/>
    </source>
</evidence>
<evidence type="ECO:0000256" key="3">
    <source>
        <dbReference type="ARBA" id="ARBA00022989"/>
    </source>
</evidence>
<accession>A0A915DFD6</accession>
<feature type="region of interest" description="Disordered" evidence="5">
    <location>
        <begin position="1"/>
        <end position="29"/>
    </location>
</feature>
<dbReference type="WBParaSite" id="jg18660">
    <property type="protein sequence ID" value="jg18660"/>
    <property type="gene ID" value="jg18660"/>
</dbReference>
<keyword evidence="4 6" id="KW-0472">Membrane</keyword>
<dbReference type="SUPFAM" id="SSF103473">
    <property type="entry name" value="MFS general substrate transporter"/>
    <property type="match status" value="1"/>
</dbReference>
<name>A0A915DFD6_9BILA</name>
<feature type="transmembrane region" description="Helical" evidence="6">
    <location>
        <begin position="333"/>
        <end position="354"/>
    </location>
</feature>
<evidence type="ECO:0000256" key="5">
    <source>
        <dbReference type="SAM" id="MobiDB-lite"/>
    </source>
</evidence>
<dbReference type="PANTHER" id="PTHR24064">
    <property type="entry name" value="SOLUTE CARRIER FAMILY 22 MEMBER"/>
    <property type="match status" value="1"/>
</dbReference>
<dbReference type="Gene3D" id="1.20.1250.20">
    <property type="entry name" value="MFS general substrate transporter like domains"/>
    <property type="match status" value="1"/>
</dbReference>
<evidence type="ECO:0000256" key="6">
    <source>
        <dbReference type="SAM" id="Phobius"/>
    </source>
</evidence>
<evidence type="ECO:0000313" key="9">
    <source>
        <dbReference type="WBParaSite" id="jg18660"/>
    </source>
</evidence>
<dbReference type="GO" id="GO:0016020">
    <property type="term" value="C:membrane"/>
    <property type="evidence" value="ECO:0007669"/>
    <property type="project" value="UniProtKB-SubCell"/>
</dbReference>
<feature type="transmembrane region" description="Helical" evidence="6">
    <location>
        <begin position="176"/>
        <end position="197"/>
    </location>
</feature>
<feature type="transmembrane region" description="Helical" evidence="6">
    <location>
        <begin position="480"/>
        <end position="500"/>
    </location>
</feature>
<dbReference type="InterPro" id="IPR011701">
    <property type="entry name" value="MFS"/>
</dbReference>
<dbReference type="AlphaFoldDB" id="A0A915DFD6"/>
<feature type="transmembrane region" description="Helical" evidence="6">
    <location>
        <begin position="51"/>
        <end position="77"/>
    </location>
</feature>
<sequence>MNLKKSSSSSSSHLGDALPSTTKQSETNLMVETERLTSPDQVLSRWGTRNVYLWSVWISMALVWGLSAMPMMVSAFIMGGDDTTASTCVSHTSSTNSTSNCVATHGTIAKEFGLSGSKAALVEYTTSAFLFGVVVGSTFLPLLSDRKGRRLVLLLSMSSMGVAGCASAFAPDIYSFTLLRFIQGVFFTGCGVTNWILAYECIPMRLRSYTALVFGIMWVAGYCLVGPLAYWLPDWRQLIIATSSPILLFALIYFFTIPESFHYLVSQGEVNKVEQWMKKANNYANQNARAQFSAKDLCDSSRLSATQCKLKENGSYYTPKQNLVHELLSSRLLSIYTLIMVYLWTCDTFVYYGLSLFSTQISGDRYLNFALMGLIEIPSYLISPIMLNRIGRRLFVSLCHLLAATSFFAILFADDPRISLIIWLIGKFAISSAFTSLFVYASEVFPTVVRNGCIGICSVVARVGGAFAPTVRTMSLISPIIPPIFFGTSAGLGALLTLLLPETSNRELPCSTDHMTGAIAAPANKVNAQMSKEETKKAVLV</sequence>
<protein>
    <submittedName>
        <fullName evidence="9">Major facilitator superfamily (MFS) profile domain-containing protein</fullName>
    </submittedName>
</protein>
<dbReference type="InterPro" id="IPR020846">
    <property type="entry name" value="MFS_dom"/>
</dbReference>
<dbReference type="Proteomes" id="UP000887574">
    <property type="component" value="Unplaced"/>
</dbReference>
<organism evidence="8 9">
    <name type="scientific">Ditylenchus dipsaci</name>
    <dbReference type="NCBI Taxonomy" id="166011"/>
    <lineage>
        <taxon>Eukaryota</taxon>
        <taxon>Metazoa</taxon>
        <taxon>Ecdysozoa</taxon>
        <taxon>Nematoda</taxon>
        <taxon>Chromadorea</taxon>
        <taxon>Rhabditida</taxon>
        <taxon>Tylenchina</taxon>
        <taxon>Tylenchomorpha</taxon>
        <taxon>Sphaerularioidea</taxon>
        <taxon>Anguinidae</taxon>
        <taxon>Anguininae</taxon>
        <taxon>Ditylenchus</taxon>
    </lineage>
</organism>
<feature type="compositionally biased region" description="Polar residues" evidence="5">
    <location>
        <begin position="19"/>
        <end position="29"/>
    </location>
</feature>